<evidence type="ECO:0000259" key="3">
    <source>
        <dbReference type="Pfam" id="PF05419"/>
    </source>
</evidence>
<comment type="caution">
    <text evidence="4">The sequence shown here is derived from an EMBL/GenBank/DDBJ whole genome shotgun (WGS) entry which is preliminary data.</text>
</comment>
<dbReference type="Gene3D" id="1.25.40.620">
    <property type="match status" value="1"/>
</dbReference>
<feature type="domain" description="GUN4-like" evidence="3">
    <location>
        <begin position="75"/>
        <end position="208"/>
    </location>
</feature>
<evidence type="ECO:0000256" key="2">
    <source>
        <dbReference type="SAM" id="MobiDB-lite"/>
    </source>
</evidence>
<feature type="coiled-coil region" evidence="1">
    <location>
        <begin position="12"/>
        <end position="39"/>
    </location>
</feature>
<dbReference type="RefSeq" id="WP_283761291.1">
    <property type="nucleotide sequence ID" value="NZ_JAQPOK010000027.1"/>
</dbReference>
<feature type="region of interest" description="Disordered" evidence="2">
    <location>
        <begin position="40"/>
        <end position="76"/>
    </location>
</feature>
<dbReference type="Proteomes" id="UP001231370">
    <property type="component" value="Unassembled WGS sequence"/>
</dbReference>
<keyword evidence="1" id="KW-0175">Coiled coil</keyword>
<accession>A0ABT7BFK2</accession>
<dbReference type="Gene3D" id="1.10.10.1770">
    <property type="entry name" value="Gun4-like"/>
    <property type="match status" value="1"/>
</dbReference>
<evidence type="ECO:0000256" key="1">
    <source>
        <dbReference type="SAM" id="Coils"/>
    </source>
</evidence>
<dbReference type="PANTHER" id="PTHR34800">
    <property type="entry name" value="TETRAPYRROLE-BINDING PROTEIN, CHLOROPLASTIC"/>
    <property type="match status" value="1"/>
</dbReference>
<dbReference type="InterPro" id="IPR008629">
    <property type="entry name" value="GUN4-like"/>
</dbReference>
<dbReference type="PANTHER" id="PTHR34800:SF1">
    <property type="entry name" value="TETRAPYRROLE-BINDING PROTEIN, CHLOROPLASTIC"/>
    <property type="match status" value="1"/>
</dbReference>
<name>A0ABT7BFK2_9CYAN</name>
<proteinExistence type="predicted"/>
<dbReference type="Pfam" id="PF05419">
    <property type="entry name" value="GUN4"/>
    <property type="match status" value="1"/>
</dbReference>
<dbReference type="SUPFAM" id="SSF140869">
    <property type="entry name" value="GUN4-like"/>
    <property type="match status" value="1"/>
</dbReference>
<dbReference type="EMBL" id="JAQPOK010000027">
    <property type="protein sequence ID" value="MDJ1177963.1"/>
    <property type="molecule type" value="Genomic_DNA"/>
</dbReference>
<evidence type="ECO:0000313" key="5">
    <source>
        <dbReference type="Proteomes" id="UP001231370"/>
    </source>
</evidence>
<protein>
    <submittedName>
        <fullName evidence="4">GUN4 domain-containing protein</fullName>
    </submittedName>
</protein>
<evidence type="ECO:0000313" key="4">
    <source>
        <dbReference type="EMBL" id="MDJ1177963.1"/>
    </source>
</evidence>
<dbReference type="InterPro" id="IPR037215">
    <property type="entry name" value="GUN4-like_sf"/>
</dbReference>
<dbReference type="CDD" id="cd16383">
    <property type="entry name" value="GUN4"/>
    <property type="match status" value="1"/>
</dbReference>
<sequence length="317" mass="36468">MEEVETRFEVRLIQLAEQVDRLTQEQEALKVQLAEMKGSGLSDTIQARPVPPANAEPLQSASQPDAPSDDIPLQSSSGQSYARLKYLLKCGRWQEADEETAFQLQTVTGYTSCEHITQQDIERTPAEDLQIMDYLWNKHSYGKFGFSIQSQIYRDMGGTEKSREIVLNDFGKILGWYRDDEGWITDGDLIVDLEQAPIGHLPGVPELNLNVYKILLSREEWSEFPPDPEIEAHMEQVAQQERIRSSNLYQEELAREREEERATLIDAFLQEKFTEIDEELLALKPKMLALPKDKFADALLKLGQWSREQLLEHWQAD</sequence>
<organism evidence="4 5">
    <name type="scientific">Roseofilum halophilum BLCC-M91</name>
    <dbReference type="NCBI Taxonomy" id="3022259"/>
    <lineage>
        <taxon>Bacteria</taxon>
        <taxon>Bacillati</taxon>
        <taxon>Cyanobacteriota</taxon>
        <taxon>Cyanophyceae</taxon>
        <taxon>Desertifilales</taxon>
        <taxon>Desertifilaceae</taxon>
        <taxon>Roseofilum</taxon>
        <taxon>Roseofilum halophilum</taxon>
    </lineage>
</organism>
<keyword evidence="5" id="KW-1185">Reference proteome</keyword>
<reference evidence="4 5" key="1">
    <citation type="submission" date="2023-01" db="EMBL/GenBank/DDBJ databases">
        <title>Novel diversity within Roseofilum (Cyanobacteria; Desertifilaceae) from marine benthic mats with descriptions of four novel species.</title>
        <authorList>
            <person name="Wang Y."/>
            <person name="Berthold D.E."/>
            <person name="Hu J."/>
            <person name="Lefler F.W."/>
            <person name="Laughinghouse H.D. IV."/>
        </authorList>
    </citation>
    <scope>NUCLEOTIDE SEQUENCE [LARGE SCALE GENOMIC DNA]</scope>
    <source>
        <strain evidence="4 5">BLCC-M91</strain>
    </source>
</reference>
<gene>
    <name evidence="4" type="ORF">PJF56_03700</name>
</gene>